<proteinExistence type="predicted"/>
<evidence type="ECO:0000313" key="1">
    <source>
        <dbReference type="EMBL" id="XCH22015.1"/>
    </source>
</evidence>
<name>A0AAU8FE95_9BACT</name>
<protein>
    <submittedName>
        <fullName evidence="1">Uncharacterized protein</fullName>
    </submittedName>
</protein>
<dbReference type="AlphaFoldDB" id="A0AAU8FE95"/>
<dbReference type="EMBL" id="CP159289">
    <property type="protein sequence ID" value="XCH22015.1"/>
    <property type="molecule type" value="Genomic_DNA"/>
</dbReference>
<organism evidence="1">
    <name type="scientific">Dyadobacter sp. 676</name>
    <dbReference type="NCBI Taxonomy" id="3088362"/>
    <lineage>
        <taxon>Bacteria</taxon>
        <taxon>Pseudomonadati</taxon>
        <taxon>Bacteroidota</taxon>
        <taxon>Cytophagia</taxon>
        <taxon>Cytophagales</taxon>
        <taxon>Spirosomataceae</taxon>
        <taxon>Dyadobacter</taxon>
    </lineage>
</organism>
<gene>
    <name evidence="1" type="ORF">ABV298_16775</name>
</gene>
<dbReference type="RefSeq" id="WP_353717348.1">
    <property type="nucleotide sequence ID" value="NZ_CP159289.1"/>
</dbReference>
<sequence length="52" mass="5891">MKTYKASKVAVIKNSHTSEEKREIEEQLTQADTLKFSLKDLLQSQPAKKAKA</sequence>
<reference evidence="1" key="1">
    <citation type="submission" date="2024-06" db="EMBL/GenBank/DDBJ databases">
        <title>Sequencing and assembly of the genome of Dyadobacter sp. strain 676, a symbiont of Cyamopsis tetragonoloba.</title>
        <authorList>
            <person name="Guro P."/>
            <person name="Sazanova A."/>
            <person name="Kuznetsova I."/>
            <person name="Belimov A."/>
            <person name="Safronova V."/>
        </authorList>
    </citation>
    <scope>NUCLEOTIDE SEQUENCE</scope>
    <source>
        <strain evidence="1">676</strain>
    </source>
</reference>
<accession>A0AAU8FE95</accession>